<dbReference type="AlphaFoldDB" id="A0A370PWJ1"/>
<comment type="similarity">
    <text evidence="2">Belongs to the FAD-binding monooxygenase family.</text>
</comment>
<sequence>MASSYAATAIIIGAGPSGIAMAYRLKHELGFSDFLVYEKMNGVGGTWRGCDLPSHLYSFSFNLNPAWSKELCEQPEILQYIEDTVDKFDIRQHVITSVECLGAAWDDNSKEWTARFHDLKTGLEFERRATILVSAVGAISFPRDVKFKGMESFKGNVFHTARWDHSVDYTGKRVAVIGNGCSAAQVVPAVSEKAALVQQYARSAQWYHARPNKNFSQLDKWMFRWLPLWQRWLRLRIFLQVEREAHTYFSSEAGVRARLAAEEESREYILSRTPQQYKKAIGAKDEFTEHGIIGSSGVEDEFDIIVLATGFQVSEFLTPMEIRGRRGISLRKQWKESRGAQAYYGTFVHNFPNFGIIFGPNSFPANNSALFACETQVCFAIKALIEPILDHRTRVVEVKQQVEERHTMSLQEKLKGTVFAGGCSNWYINEYGRNAASWPAKAGLFWLETCFPNWDAFIWRDGSAAWPLYRLLRWLKVGSWGSRLGIAAVIATVLAQSGFIHESGIADRFDNWPEFLLGLSTHIVG</sequence>
<organism evidence="5 6">
    <name type="scientific">Aspergillus phoenicis ATCC 13157</name>
    <dbReference type="NCBI Taxonomy" id="1353007"/>
    <lineage>
        <taxon>Eukaryota</taxon>
        <taxon>Fungi</taxon>
        <taxon>Dikarya</taxon>
        <taxon>Ascomycota</taxon>
        <taxon>Pezizomycotina</taxon>
        <taxon>Eurotiomycetes</taxon>
        <taxon>Eurotiomycetidae</taxon>
        <taxon>Eurotiales</taxon>
        <taxon>Aspergillaceae</taxon>
        <taxon>Aspergillus</taxon>
    </lineage>
</organism>
<dbReference type="Pfam" id="PF13738">
    <property type="entry name" value="Pyr_redox_3"/>
    <property type="match status" value="1"/>
</dbReference>
<evidence type="ECO:0000256" key="4">
    <source>
        <dbReference type="ARBA" id="ARBA00022827"/>
    </source>
</evidence>
<reference evidence="5 6" key="1">
    <citation type="submission" date="2018-07" db="EMBL/GenBank/DDBJ databases">
        <title>Section-level genome sequencing of Aspergillus section Nigri to investigate inter- and intra-species variation.</title>
        <authorList>
            <consortium name="DOE Joint Genome Institute"/>
            <person name="Vesth T.C."/>
            <person name="Nybo J.L."/>
            <person name="Theobald S."/>
            <person name="Frisvad J.C."/>
            <person name="Larsen T.O."/>
            <person name="Nielsen K.F."/>
            <person name="Hoof J.B."/>
            <person name="Brandl J."/>
            <person name="Salamov A."/>
            <person name="Riley R."/>
            <person name="Gladden J.M."/>
            <person name="Phatale P."/>
            <person name="Nielsen M.T."/>
            <person name="Lyhne E.K."/>
            <person name="Kogle M.E."/>
            <person name="Strasser K."/>
            <person name="McDonnell E."/>
            <person name="Barry K."/>
            <person name="Clum A."/>
            <person name="Chen C."/>
            <person name="Nolan M."/>
            <person name="Sandor L."/>
            <person name="Kuo A."/>
            <person name="Lipzen A."/>
            <person name="Hainaut M."/>
            <person name="Drula E."/>
            <person name="Tsang A."/>
            <person name="Magnuson J.K."/>
            <person name="Henrissat B."/>
            <person name="Wiebenga A."/>
            <person name="Simmons B.A."/>
            <person name="Makela M.R."/>
            <person name="De vries R.P."/>
            <person name="Grigoriev I.V."/>
            <person name="Mortensen U.H."/>
            <person name="Baker S.E."/>
            <person name="Andersen M.R."/>
        </authorList>
    </citation>
    <scope>NUCLEOTIDE SEQUENCE [LARGE SCALE GENOMIC DNA]</scope>
    <source>
        <strain evidence="5 6">ATCC 13157</strain>
    </source>
</reference>
<keyword evidence="3" id="KW-0285">Flavoprotein</keyword>
<proteinExistence type="inferred from homology"/>
<dbReference type="Proteomes" id="UP000254937">
    <property type="component" value="Unassembled WGS sequence"/>
</dbReference>
<dbReference type="InterPro" id="IPR036188">
    <property type="entry name" value="FAD/NAD-bd_sf"/>
</dbReference>
<dbReference type="InterPro" id="IPR051209">
    <property type="entry name" value="FAD-bind_Monooxygenase_sf"/>
</dbReference>
<dbReference type="PANTHER" id="PTHR42877:SF5">
    <property type="entry name" value="L-ORNITHINE N(5)-MONOOXYGENASE-RELATED"/>
    <property type="match status" value="1"/>
</dbReference>
<evidence type="ECO:0000256" key="2">
    <source>
        <dbReference type="ARBA" id="ARBA00010139"/>
    </source>
</evidence>
<accession>A0A370PWJ1</accession>
<dbReference type="Gene3D" id="3.50.50.60">
    <property type="entry name" value="FAD/NAD(P)-binding domain"/>
    <property type="match status" value="2"/>
</dbReference>
<gene>
    <name evidence="5" type="ORF">M752DRAFT_290061</name>
</gene>
<dbReference type="EMBL" id="KZ851846">
    <property type="protein sequence ID" value="RDK46562.1"/>
    <property type="molecule type" value="Genomic_DNA"/>
</dbReference>
<evidence type="ECO:0000256" key="3">
    <source>
        <dbReference type="ARBA" id="ARBA00022630"/>
    </source>
</evidence>
<evidence type="ECO:0000313" key="5">
    <source>
        <dbReference type="EMBL" id="RDK46562.1"/>
    </source>
</evidence>
<dbReference type="SUPFAM" id="SSF51905">
    <property type="entry name" value="FAD/NAD(P)-binding domain"/>
    <property type="match status" value="2"/>
</dbReference>
<keyword evidence="4" id="KW-0274">FAD</keyword>
<keyword evidence="6" id="KW-1185">Reference proteome</keyword>
<evidence type="ECO:0000256" key="1">
    <source>
        <dbReference type="ARBA" id="ARBA00001974"/>
    </source>
</evidence>
<name>A0A370PWJ1_ASPPH</name>
<dbReference type="PANTHER" id="PTHR42877">
    <property type="entry name" value="L-ORNITHINE N(5)-MONOOXYGENASE-RELATED"/>
    <property type="match status" value="1"/>
</dbReference>
<protein>
    <submittedName>
        <fullName evidence="5">FAD/NAD(P)-binding domain-containing protein</fullName>
    </submittedName>
</protein>
<comment type="cofactor">
    <cofactor evidence="1">
        <name>FAD</name>
        <dbReference type="ChEBI" id="CHEBI:57692"/>
    </cofactor>
</comment>
<evidence type="ECO:0000313" key="6">
    <source>
        <dbReference type="Proteomes" id="UP000254937"/>
    </source>
</evidence>